<keyword evidence="3" id="KW-1185">Reference proteome</keyword>
<dbReference type="EMBL" id="JADFFK010000006">
    <property type="protein sequence ID" value="MBE9637128.1"/>
    <property type="molecule type" value="Genomic_DNA"/>
</dbReference>
<evidence type="ECO:0000313" key="3">
    <source>
        <dbReference type="Proteomes" id="UP000607796"/>
    </source>
</evidence>
<accession>A0ABR9X0U1</accession>
<evidence type="ECO:0000256" key="1">
    <source>
        <dbReference type="SAM" id="MobiDB-lite"/>
    </source>
</evidence>
<evidence type="ECO:0000313" key="2">
    <source>
        <dbReference type="EMBL" id="MBE9637128.1"/>
    </source>
</evidence>
<dbReference type="Proteomes" id="UP000607796">
    <property type="component" value="Unassembled WGS sequence"/>
</dbReference>
<dbReference type="RefSeq" id="WP_194134444.1">
    <property type="nucleotide sequence ID" value="NZ_JADFFK010000006.1"/>
</dbReference>
<reference evidence="2 3" key="1">
    <citation type="journal article" date="2021" name="Int. J. Syst. Evol. Microbiol.">
        <title>Salipiger mangrovisoli sp. nov., isolated from mangrove soil and the proposal for the reclassification of Paraphaeobacter pallidus as Salipiger pallidus comb. nov.</title>
        <authorList>
            <person name="Du J."/>
            <person name="Liu Y."/>
            <person name="Pei T."/>
            <person name="Deng M.R."/>
            <person name="Zhu H."/>
        </authorList>
    </citation>
    <scope>NUCLEOTIDE SEQUENCE [LARGE SCALE GENOMIC DNA]</scope>
    <source>
        <strain evidence="2 3">6D45A</strain>
    </source>
</reference>
<proteinExistence type="predicted"/>
<comment type="caution">
    <text evidence="2">The sequence shown here is derived from an EMBL/GenBank/DDBJ whole genome shotgun (WGS) entry which is preliminary data.</text>
</comment>
<sequence>MKKSYIALAALPLIFGAVGYGAGHVLAPAAQNLEEQTAEAGPSEAEQILDDLATHGPKHTTAPQADGDTGRPQHLDQAQTSAGPEAETEIAHKPAAAQGMLTKDRATDSSIVSLGKISVPVYRADSITYVVSEVGVAMRDINTAVNFNIPENASRLRDAILTSMHRAADGRSMKGVSIDTGKLSQELSEDLKKDFGDDVSEVLFLSLVKADVPRT</sequence>
<protein>
    <recommendedName>
        <fullName evidence="4">Flagellar protein FliL</fullName>
    </recommendedName>
</protein>
<name>A0ABR9X0U1_9RHOB</name>
<gene>
    <name evidence="2" type="ORF">IQ782_09780</name>
</gene>
<feature type="region of interest" description="Disordered" evidence="1">
    <location>
        <begin position="54"/>
        <end position="88"/>
    </location>
</feature>
<evidence type="ECO:0008006" key="4">
    <source>
        <dbReference type="Google" id="ProtNLM"/>
    </source>
</evidence>
<organism evidence="2 3">
    <name type="scientific">Salipiger mangrovisoli</name>
    <dbReference type="NCBI Taxonomy" id="2865933"/>
    <lineage>
        <taxon>Bacteria</taxon>
        <taxon>Pseudomonadati</taxon>
        <taxon>Pseudomonadota</taxon>
        <taxon>Alphaproteobacteria</taxon>
        <taxon>Rhodobacterales</taxon>
        <taxon>Roseobacteraceae</taxon>
        <taxon>Salipiger</taxon>
    </lineage>
</organism>